<gene>
    <name evidence="1" type="ORF">NB063_09960</name>
</gene>
<dbReference type="Proteomes" id="UP001202961">
    <property type="component" value="Unassembled WGS sequence"/>
</dbReference>
<dbReference type="EMBL" id="JAMQBK010000025">
    <property type="protein sequence ID" value="MCM2370931.1"/>
    <property type="molecule type" value="Genomic_DNA"/>
</dbReference>
<evidence type="ECO:0000313" key="2">
    <source>
        <dbReference type="Proteomes" id="UP001202961"/>
    </source>
</evidence>
<comment type="caution">
    <text evidence="1">The sequence shown here is derived from an EMBL/GenBank/DDBJ whole genome shotgun (WGS) entry which is preliminary data.</text>
</comment>
<dbReference type="RefSeq" id="WP_250928571.1">
    <property type="nucleotide sequence ID" value="NZ_JAMQBK010000025.1"/>
</dbReference>
<keyword evidence="2" id="KW-1185">Reference proteome</keyword>
<name>A0ABT0U2W0_9BACT</name>
<reference evidence="1 2" key="1">
    <citation type="journal article" date="2022" name="Syst. Appl. Microbiol.">
        <title>Rhodopirellula aestuarii sp. nov., a novel member of the genus Rhodopirellula isolated from brackish sediments collected in the Tagus River estuary, Portugal.</title>
        <authorList>
            <person name="Vitorino I.R."/>
            <person name="Klimek D."/>
            <person name="Calusinska M."/>
            <person name="Lobo-da-Cunha A."/>
            <person name="Vasconcelos V."/>
            <person name="Lage O.M."/>
        </authorList>
    </citation>
    <scope>NUCLEOTIDE SEQUENCE [LARGE SCALE GENOMIC DNA]</scope>
    <source>
        <strain evidence="1 2">ICT_H3.1</strain>
    </source>
</reference>
<protein>
    <recommendedName>
        <fullName evidence="3">WYL domain-containing protein</fullName>
    </recommendedName>
</protein>
<proteinExistence type="predicted"/>
<evidence type="ECO:0000313" key="1">
    <source>
        <dbReference type="EMBL" id="MCM2370931.1"/>
    </source>
</evidence>
<evidence type="ECO:0008006" key="3">
    <source>
        <dbReference type="Google" id="ProtNLM"/>
    </source>
</evidence>
<sequence length="156" mass="17911">MLEPGSKIDLTYPEKTLVDQLEHCRRRRIRVIKVRDLMAEPLTVAEFLRRPLLNRSRWLITGFDEDIGKPRQFYLGSSVEFRAPQMLKVALYEPESPRPAYAISRPFGPSKRDRMLMAKALASWSLRDIEDMQLGIYADDLSVVVPTPPRIILSGG</sequence>
<accession>A0ABT0U2W0</accession>
<organism evidence="1 2">
    <name type="scientific">Aporhodopirellula aestuarii</name>
    <dbReference type="NCBI Taxonomy" id="2950107"/>
    <lineage>
        <taxon>Bacteria</taxon>
        <taxon>Pseudomonadati</taxon>
        <taxon>Planctomycetota</taxon>
        <taxon>Planctomycetia</taxon>
        <taxon>Pirellulales</taxon>
        <taxon>Pirellulaceae</taxon>
        <taxon>Aporhodopirellula</taxon>
    </lineage>
</organism>